<dbReference type="PROSITE" id="PS50082">
    <property type="entry name" value="WD_REPEATS_2"/>
    <property type="match status" value="2"/>
</dbReference>
<dbReference type="PANTHER" id="PTHR19879:SF9">
    <property type="entry name" value="TRANSCRIPTION INITIATION FACTOR TFIID SUBUNIT 5"/>
    <property type="match status" value="1"/>
</dbReference>
<dbReference type="PROSITE" id="PS50294">
    <property type="entry name" value="WD_REPEATS_REGION"/>
    <property type="match status" value="1"/>
</dbReference>
<dbReference type="PANTHER" id="PTHR19879">
    <property type="entry name" value="TRANSCRIPTION INITIATION FACTOR TFIID"/>
    <property type="match status" value="1"/>
</dbReference>
<dbReference type="Pfam" id="PF00400">
    <property type="entry name" value="WD40"/>
    <property type="match status" value="2"/>
</dbReference>
<dbReference type="InterPro" id="IPR011047">
    <property type="entry name" value="Quinoprotein_ADH-like_sf"/>
</dbReference>
<dbReference type="InterPro" id="IPR015943">
    <property type="entry name" value="WD40/YVTN_repeat-like_dom_sf"/>
</dbReference>
<evidence type="ECO:0000313" key="2">
    <source>
        <dbReference type="EMBL" id="GHO53305.1"/>
    </source>
</evidence>
<accession>A0ABQ3ULQ1</accession>
<proteinExistence type="predicted"/>
<evidence type="ECO:0000313" key="3">
    <source>
        <dbReference type="Proteomes" id="UP000654345"/>
    </source>
</evidence>
<keyword evidence="1" id="KW-0853">WD repeat</keyword>
<dbReference type="SUPFAM" id="SSF50998">
    <property type="entry name" value="Quinoprotein alcohol dehydrogenase-like"/>
    <property type="match status" value="1"/>
</dbReference>
<evidence type="ECO:0008006" key="4">
    <source>
        <dbReference type="Google" id="ProtNLM"/>
    </source>
</evidence>
<dbReference type="SMART" id="SM00320">
    <property type="entry name" value="WD40"/>
    <property type="match status" value="3"/>
</dbReference>
<dbReference type="InterPro" id="IPR001680">
    <property type="entry name" value="WD40_rpt"/>
</dbReference>
<name>A0ABQ3ULQ1_9CHLR</name>
<dbReference type="EMBL" id="BNJG01000001">
    <property type="protein sequence ID" value="GHO53305.1"/>
    <property type="molecule type" value="Genomic_DNA"/>
</dbReference>
<gene>
    <name evidence="2" type="ORF">KSB_17800</name>
</gene>
<comment type="caution">
    <text evidence="2">The sequence shown here is derived from an EMBL/GenBank/DDBJ whole genome shotgun (WGS) entry which is preliminary data.</text>
</comment>
<feature type="repeat" description="WD" evidence="1">
    <location>
        <begin position="122"/>
        <end position="154"/>
    </location>
</feature>
<protein>
    <recommendedName>
        <fullName evidence="4">Anaphase-promoting complex subunit 4 WD40 domain-containing protein</fullName>
    </recommendedName>
</protein>
<sequence length="189" mass="20473">MEICDVSTRQKILSYPAPLLTQPQLSKVVTWSPDGNTIASAAAKDGHSLQFWNAHTGEPLHYFAGSKPDVAAWSPDDKMVAVGTASTPPQALDVQTGQVLLTCQTNLVSFGSSLFSSLHPHTISWSPDSAYIAVANDQAQVQIWNVAKQQLAYTYTEHRSLVSTVAWSPDGSRIASASYDNTVRVWQAV</sequence>
<feature type="repeat" description="WD" evidence="1">
    <location>
        <begin position="155"/>
        <end position="189"/>
    </location>
</feature>
<keyword evidence="3" id="KW-1185">Reference proteome</keyword>
<reference evidence="2 3" key="1">
    <citation type="journal article" date="2021" name="Int. J. Syst. Evol. Microbiol.">
        <title>Reticulibacter mediterranei gen. nov., sp. nov., within the new family Reticulibacteraceae fam. nov., and Ktedonospora formicarum gen. nov., sp. nov., Ktedonobacter robiniae sp. nov., Dictyobacter formicarum sp. nov. and Dictyobacter arantiisoli sp. nov., belonging to the class Ktedonobacteria.</title>
        <authorList>
            <person name="Yabe S."/>
            <person name="Zheng Y."/>
            <person name="Wang C.M."/>
            <person name="Sakai Y."/>
            <person name="Abe K."/>
            <person name="Yokota A."/>
            <person name="Donadio S."/>
            <person name="Cavaletti L."/>
            <person name="Monciardini P."/>
        </authorList>
    </citation>
    <scope>NUCLEOTIDE SEQUENCE [LARGE SCALE GENOMIC DNA]</scope>
    <source>
        <strain evidence="2 3">SOSP1-30</strain>
    </source>
</reference>
<organism evidence="2 3">
    <name type="scientific">Ktedonobacter robiniae</name>
    <dbReference type="NCBI Taxonomy" id="2778365"/>
    <lineage>
        <taxon>Bacteria</taxon>
        <taxon>Bacillati</taxon>
        <taxon>Chloroflexota</taxon>
        <taxon>Ktedonobacteria</taxon>
        <taxon>Ktedonobacterales</taxon>
        <taxon>Ktedonobacteraceae</taxon>
        <taxon>Ktedonobacter</taxon>
    </lineage>
</organism>
<evidence type="ECO:0000256" key="1">
    <source>
        <dbReference type="PROSITE-ProRule" id="PRU00221"/>
    </source>
</evidence>
<dbReference type="Proteomes" id="UP000654345">
    <property type="component" value="Unassembled WGS sequence"/>
</dbReference>
<dbReference type="Gene3D" id="2.130.10.10">
    <property type="entry name" value="YVTN repeat-like/Quinoprotein amine dehydrogenase"/>
    <property type="match status" value="1"/>
</dbReference>